<feature type="compositionally biased region" description="Basic and acidic residues" evidence="1">
    <location>
        <begin position="67"/>
        <end position="77"/>
    </location>
</feature>
<name>A0A813JDE8_POLGL</name>
<evidence type="ECO:0000256" key="1">
    <source>
        <dbReference type="SAM" id="MobiDB-lite"/>
    </source>
</evidence>
<dbReference type="PROSITE" id="PS51257">
    <property type="entry name" value="PROKAR_LIPOPROTEIN"/>
    <property type="match status" value="1"/>
</dbReference>
<sequence length="125" mass="14047">MVKFMLRHLLQLFTAVLGCAWLSTSTWWDHDGRPGDGGEHSAFVAVRQLGQDVRNGSLARAQGNGTHADEEQAVAHERGHKALQKQTLRVPKYNNNSKNNNNNKKNYMYLAATRFMTSHTWPANG</sequence>
<evidence type="ECO:0000313" key="3">
    <source>
        <dbReference type="EMBL" id="CAE8674430.1"/>
    </source>
</evidence>
<organism evidence="3 4">
    <name type="scientific">Polarella glacialis</name>
    <name type="common">Dinoflagellate</name>
    <dbReference type="NCBI Taxonomy" id="89957"/>
    <lineage>
        <taxon>Eukaryota</taxon>
        <taxon>Sar</taxon>
        <taxon>Alveolata</taxon>
        <taxon>Dinophyceae</taxon>
        <taxon>Suessiales</taxon>
        <taxon>Suessiaceae</taxon>
        <taxon>Polarella</taxon>
    </lineage>
</organism>
<feature type="region of interest" description="Disordered" evidence="1">
    <location>
        <begin position="58"/>
        <end position="104"/>
    </location>
</feature>
<protein>
    <recommendedName>
        <fullName evidence="5">Secreted protein</fullName>
    </recommendedName>
</protein>
<dbReference type="AlphaFoldDB" id="A0A813JDE8"/>
<feature type="signal peptide" evidence="2">
    <location>
        <begin position="1"/>
        <end position="20"/>
    </location>
</feature>
<gene>
    <name evidence="3" type="ORF">PGLA2088_LOCUS18949</name>
</gene>
<dbReference type="Proteomes" id="UP000626109">
    <property type="component" value="Unassembled WGS sequence"/>
</dbReference>
<dbReference type="EMBL" id="CAJNNW010024828">
    <property type="protein sequence ID" value="CAE8674430.1"/>
    <property type="molecule type" value="Genomic_DNA"/>
</dbReference>
<feature type="compositionally biased region" description="Low complexity" evidence="1">
    <location>
        <begin position="92"/>
        <end position="104"/>
    </location>
</feature>
<accession>A0A813JDE8</accession>
<reference evidence="3" key="1">
    <citation type="submission" date="2021-02" db="EMBL/GenBank/DDBJ databases">
        <authorList>
            <person name="Dougan E. K."/>
            <person name="Rhodes N."/>
            <person name="Thang M."/>
            <person name="Chan C."/>
        </authorList>
    </citation>
    <scope>NUCLEOTIDE SEQUENCE</scope>
</reference>
<comment type="caution">
    <text evidence="3">The sequence shown here is derived from an EMBL/GenBank/DDBJ whole genome shotgun (WGS) entry which is preliminary data.</text>
</comment>
<keyword evidence="2" id="KW-0732">Signal</keyword>
<evidence type="ECO:0008006" key="5">
    <source>
        <dbReference type="Google" id="ProtNLM"/>
    </source>
</evidence>
<proteinExistence type="predicted"/>
<evidence type="ECO:0000313" key="4">
    <source>
        <dbReference type="Proteomes" id="UP000626109"/>
    </source>
</evidence>
<evidence type="ECO:0000256" key="2">
    <source>
        <dbReference type="SAM" id="SignalP"/>
    </source>
</evidence>
<feature type="chain" id="PRO_5032745590" description="Secreted protein" evidence="2">
    <location>
        <begin position="21"/>
        <end position="125"/>
    </location>
</feature>